<dbReference type="STRING" id="1045773.SAMN05216555_104277"/>
<dbReference type="EMBL" id="FNEI01000004">
    <property type="protein sequence ID" value="SDI80605.1"/>
    <property type="molecule type" value="Genomic_DNA"/>
</dbReference>
<dbReference type="AlphaFoldDB" id="A0A1G8NKC7"/>
<evidence type="ECO:0000256" key="1">
    <source>
        <dbReference type="SAM" id="MobiDB-lite"/>
    </source>
</evidence>
<sequence length="196" mass="20141">MYRRRRLVVFISLLIVLGLVTAGAVAIASSLTGKAGPATQATNSPQPQDSQTAAPGVSGTASPSAKATPVCDLNLVTVAASTDAGSYAAGKNPVLGMKVTNGGSTPCQVNVGTSQMEFQVTSGADRIFSSRDCQATSEDLVKTILPGKSETANFVWQRNRTTEGCSVVNAKPGAGTYVFTASLGNKVSPKAVFQLR</sequence>
<keyword evidence="3" id="KW-1185">Reference proteome</keyword>
<organism evidence="2 3">
    <name type="scientific">Arthrobacter cupressi</name>
    <dbReference type="NCBI Taxonomy" id="1045773"/>
    <lineage>
        <taxon>Bacteria</taxon>
        <taxon>Bacillati</taxon>
        <taxon>Actinomycetota</taxon>
        <taxon>Actinomycetes</taxon>
        <taxon>Micrococcales</taxon>
        <taxon>Micrococcaceae</taxon>
        <taxon>Arthrobacter</taxon>
    </lineage>
</organism>
<feature type="compositionally biased region" description="Polar residues" evidence="1">
    <location>
        <begin position="39"/>
        <end position="61"/>
    </location>
</feature>
<gene>
    <name evidence="2" type="ORF">SAMN05216555_104277</name>
</gene>
<evidence type="ECO:0000313" key="2">
    <source>
        <dbReference type="EMBL" id="SDI80605.1"/>
    </source>
</evidence>
<proteinExistence type="predicted"/>
<evidence type="ECO:0000313" key="3">
    <source>
        <dbReference type="Proteomes" id="UP000182130"/>
    </source>
</evidence>
<protein>
    <submittedName>
        <fullName evidence="2">Uncharacterized protein</fullName>
    </submittedName>
</protein>
<accession>A0A1G8NKC7</accession>
<name>A0A1G8NKC7_9MICC</name>
<dbReference type="Proteomes" id="UP000182130">
    <property type="component" value="Unassembled WGS sequence"/>
</dbReference>
<feature type="region of interest" description="Disordered" evidence="1">
    <location>
        <begin position="35"/>
        <end position="61"/>
    </location>
</feature>
<reference evidence="3" key="1">
    <citation type="submission" date="2016-10" db="EMBL/GenBank/DDBJ databases">
        <authorList>
            <person name="Varghese N."/>
            <person name="Submissions S."/>
        </authorList>
    </citation>
    <scope>NUCLEOTIDE SEQUENCE [LARGE SCALE GENOMIC DNA]</scope>
    <source>
        <strain evidence="3">CGMCC 1.10783</strain>
    </source>
</reference>